<dbReference type="PRINTS" id="PR00364">
    <property type="entry name" value="DISEASERSIST"/>
</dbReference>
<dbReference type="Pfam" id="PF00931">
    <property type="entry name" value="NB-ARC"/>
    <property type="match status" value="1"/>
</dbReference>
<feature type="domain" description="TIR" evidence="2">
    <location>
        <begin position="9"/>
        <end position="177"/>
    </location>
</feature>
<dbReference type="SMART" id="SM00255">
    <property type="entry name" value="TIR"/>
    <property type="match status" value="1"/>
</dbReference>
<dbReference type="InterPro" id="IPR044974">
    <property type="entry name" value="Disease_R_plants"/>
</dbReference>
<dbReference type="SUPFAM" id="SSF52540">
    <property type="entry name" value="P-loop containing nucleoside triphosphate hydrolases"/>
    <property type="match status" value="1"/>
</dbReference>
<dbReference type="PANTHER" id="PTHR11017:SF479">
    <property type="entry name" value="DISEASE RESISTANCE PROTEIN (TIR-NBS-LRR CLASS) FAMILY"/>
    <property type="match status" value="1"/>
</dbReference>
<dbReference type="SUPFAM" id="SSF52200">
    <property type="entry name" value="Toll/Interleukin receptor TIR domain"/>
    <property type="match status" value="1"/>
</dbReference>
<sequence>MASSVDRKWKYDVFLSFRGEDTRNNFCGHLHDSLERSGINTFKDDVKLHKGKEISPALLTAIEESRFSIVILSKNYATSTWCLDELNKIIECKSKGQKIFPIFYDVRTPEVRKQEGSYGVALANHERTLRPNLEKVQRWRSSLIEVANLSGWDSKDSVGRYEPKLIQEIVEAISKEKLSKIKIDIAKYPVGIQSHVQKEERFAINSKEVLKVGIYGCQGVGKTTIAKAIYNDWHGNQFDGCSFLMNVRDKSKDQYHMVELQESLLHDILGQDKKLGNVDTGITVIKESLCRKKVLIVIDGVDDADTNPLDKLAGGLDWFGPGSIIIITTTEKHLLDIHNVDSTYEVKTMGQSEAIQLFSWHAFKKNRPEVDYMKLVDVVVRHSKGLPSALVKLGSDLCSRSKDYWES</sequence>
<dbReference type="InterPro" id="IPR042197">
    <property type="entry name" value="Apaf_helical"/>
</dbReference>
<keyword evidence="1" id="KW-0520">NAD</keyword>
<evidence type="ECO:0000256" key="1">
    <source>
        <dbReference type="ARBA" id="ARBA00023027"/>
    </source>
</evidence>
<dbReference type="Proteomes" id="UP001324115">
    <property type="component" value="Unassembled WGS sequence"/>
</dbReference>
<protein>
    <recommendedName>
        <fullName evidence="2">TIR domain-containing protein</fullName>
    </recommendedName>
</protein>
<accession>A0AAN7FDW1</accession>
<evidence type="ECO:0000313" key="4">
    <source>
        <dbReference type="Proteomes" id="UP001324115"/>
    </source>
</evidence>
<dbReference type="PROSITE" id="PS50104">
    <property type="entry name" value="TIR"/>
    <property type="match status" value="1"/>
</dbReference>
<comment type="caution">
    <text evidence="3">The sequence shown here is derived from an EMBL/GenBank/DDBJ whole genome shotgun (WGS) entry which is preliminary data.</text>
</comment>
<dbReference type="Gene3D" id="3.40.50.300">
    <property type="entry name" value="P-loop containing nucleotide triphosphate hydrolases"/>
    <property type="match status" value="1"/>
</dbReference>
<dbReference type="FunFam" id="3.40.50.10140:FF:000007">
    <property type="entry name" value="Disease resistance protein (TIR-NBS-LRR class)"/>
    <property type="match status" value="1"/>
</dbReference>
<feature type="non-terminal residue" evidence="3">
    <location>
        <position position="407"/>
    </location>
</feature>
<keyword evidence="4" id="KW-1185">Reference proteome</keyword>
<dbReference type="InterPro" id="IPR035897">
    <property type="entry name" value="Toll_tir_struct_dom_sf"/>
</dbReference>
<dbReference type="GO" id="GO:0043531">
    <property type="term" value="F:ADP binding"/>
    <property type="evidence" value="ECO:0007669"/>
    <property type="project" value="InterPro"/>
</dbReference>
<dbReference type="EMBL" id="JAXUIC010000005">
    <property type="protein sequence ID" value="KAK4590299.1"/>
    <property type="molecule type" value="Genomic_DNA"/>
</dbReference>
<organism evidence="3 4">
    <name type="scientific">Quercus rubra</name>
    <name type="common">Northern red oak</name>
    <name type="synonym">Quercus borealis</name>
    <dbReference type="NCBI Taxonomy" id="3512"/>
    <lineage>
        <taxon>Eukaryota</taxon>
        <taxon>Viridiplantae</taxon>
        <taxon>Streptophyta</taxon>
        <taxon>Embryophyta</taxon>
        <taxon>Tracheophyta</taxon>
        <taxon>Spermatophyta</taxon>
        <taxon>Magnoliopsida</taxon>
        <taxon>eudicotyledons</taxon>
        <taxon>Gunneridae</taxon>
        <taxon>Pentapetalae</taxon>
        <taxon>rosids</taxon>
        <taxon>fabids</taxon>
        <taxon>Fagales</taxon>
        <taxon>Fagaceae</taxon>
        <taxon>Quercus</taxon>
    </lineage>
</organism>
<proteinExistence type="predicted"/>
<dbReference type="GO" id="GO:0006952">
    <property type="term" value="P:defense response"/>
    <property type="evidence" value="ECO:0007669"/>
    <property type="project" value="InterPro"/>
</dbReference>
<evidence type="ECO:0000313" key="3">
    <source>
        <dbReference type="EMBL" id="KAK4590299.1"/>
    </source>
</evidence>
<dbReference type="InterPro" id="IPR027417">
    <property type="entry name" value="P-loop_NTPase"/>
</dbReference>
<name>A0AAN7FDW1_QUERU</name>
<dbReference type="AlphaFoldDB" id="A0AAN7FDW1"/>
<dbReference type="Gene3D" id="3.40.50.10140">
    <property type="entry name" value="Toll/interleukin-1 receptor homology (TIR) domain"/>
    <property type="match status" value="1"/>
</dbReference>
<dbReference type="Pfam" id="PF01582">
    <property type="entry name" value="TIR"/>
    <property type="match status" value="1"/>
</dbReference>
<reference evidence="3 4" key="1">
    <citation type="journal article" date="2023" name="G3 (Bethesda)">
        <title>A haplotype-resolved chromosome-scale genome for Quercus rubra L. provides insights into the genetics of adaptive traits for red oak species.</title>
        <authorList>
            <person name="Kapoor B."/>
            <person name="Jenkins J."/>
            <person name="Schmutz J."/>
            <person name="Zhebentyayeva T."/>
            <person name="Kuelheim C."/>
            <person name="Coggeshall M."/>
            <person name="Heim C."/>
            <person name="Lasky J.R."/>
            <person name="Leites L."/>
            <person name="Islam-Faridi N."/>
            <person name="Romero-Severson J."/>
            <person name="DeLeo V.L."/>
            <person name="Lucas S.M."/>
            <person name="Lazic D."/>
            <person name="Gailing O."/>
            <person name="Carlson J."/>
            <person name="Staton M."/>
        </authorList>
    </citation>
    <scope>NUCLEOTIDE SEQUENCE [LARGE SCALE GENOMIC DNA]</scope>
    <source>
        <strain evidence="3">Pseudo-F2</strain>
    </source>
</reference>
<gene>
    <name evidence="3" type="ORF">RGQ29_020731</name>
</gene>
<dbReference type="InterPro" id="IPR002182">
    <property type="entry name" value="NB-ARC"/>
</dbReference>
<dbReference type="PANTHER" id="PTHR11017">
    <property type="entry name" value="LEUCINE-RICH REPEAT-CONTAINING PROTEIN"/>
    <property type="match status" value="1"/>
</dbReference>
<evidence type="ECO:0000259" key="2">
    <source>
        <dbReference type="PROSITE" id="PS50104"/>
    </source>
</evidence>
<dbReference type="Gene3D" id="1.10.8.430">
    <property type="entry name" value="Helical domain of apoptotic protease-activating factors"/>
    <property type="match status" value="1"/>
</dbReference>
<dbReference type="InterPro" id="IPR000157">
    <property type="entry name" value="TIR_dom"/>
</dbReference>
<dbReference type="GO" id="GO:0007165">
    <property type="term" value="P:signal transduction"/>
    <property type="evidence" value="ECO:0007669"/>
    <property type="project" value="InterPro"/>
</dbReference>